<dbReference type="InterPro" id="IPR013873">
    <property type="entry name" value="Cdc37_C"/>
</dbReference>
<dbReference type="SMART" id="SM01071">
    <property type="entry name" value="CDC37_N"/>
    <property type="match status" value="1"/>
</dbReference>
<dbReference type="GO" id="GO:0005737">
    <property type="term" value="C:cytoplasm"/>
    <property type="evidence" value="ECO:0007669"/>
    <property type="project" value="UniProtKB-SubCell"/>
</dbReference>
<dbReference type="Proteomes" id="UP000799428">
    <property type="component" value="Unassembled WGS sequence"/>
</dbReference>
<dbReference type="AlphaFoldDB" id="A0A6G1KSZ7"/>
<dbReference type="PANTHER" id="PTHR12800:SF4">
    <property type="entry name" value="HSP90 CO-CHAPERONE CDC37"/>
    <property type="match status" value="1"/>
</dbReference>
<comment type="subcellular location">
    <subcellularLocation>
        <location evidence="1">Cytoplasm</location>
    </subcellularLocation>
</comment>
<name>A0A6G1KSZ7_9PLEO</name>
<dbReference type="InterPro" id="IPR013855">
    <property type="entry name" value="Cdc37_N_dom"/>
</dbReference>
<dbReference type="SMART" id="SM01070">
    <property type="entry name" value="CDC37_M"/>
    <property type="match status" value="1"/>
</dbReference>
<evidence type="ECO:0000256" key="1">
    <source>
        <dbReference type="ARBA" id="ARBA00004496"/>
    </source>
</evidence>
<feature type="domain" description="Cdc37 C-terminal" evidence="7">
    <location>
        <begin position="412"/>
        <end position="523"/>
    </location>
</feature>
<comment type="similarity">
    <text evidence="2">Belongs to the CDC37 family.</text>
</comment>
<organism evidence="10 11">
    <name type="scientific">Pleomassaria siparia CBS 279.74</name>
    <dbReference type="NCBI Taxonomy" id="1314801"/>
    <lineage>
        <taxon>Eukaryota</taxon>
        <taxon>Fungi</taxon>
        <taxon>Dikarya</taxon>
        <taxon>Ascomycota</taxon>
        <taxon>Pezizomycotina</taxon>
        <taxon>Dothideomycetes</taxon>
        <taxon>Pleosporomycetidae</taxon>
        <taxon>Pleosporales</taxon>
        <taxon>Pleomassariaceae</taxon>
        <taxon>Pleomassaria</taxon>
    </lineage>
</organism>
<sequence>MVINYSKWDALELSDDSDIEVHPNVDKKSFIRAKQAQIHQNRDQRKHQIKTLKYEKIINDGLSERMGKLISTLQSHKDKAETEDGDAKADAQVFQSLMAGMMESGPEDRPPPPPEGVHAHIKDKPSYPQMMASLVDQVKKEVDEDKSTSTRLEKFITGLKSHKARVDGLQQELYAKLAELEKEDKKHITSDDIHTGFDYSNVKKADEPLPSSSKPVPKSTSKSPEPELLNPPRPNPHRTDTGQSSGADADIEEGTTLTLTNDPLDNDDDMEATPLAKKFAKIKLGDYSACLAFISSNPQILAEKETDGLLVEAFNSALEHKPKHAKQCVHQALLIQYCRQLGGREGVSLFFKRIQTKGHQAQKIFVDDVDATYRRIATRAAEILKERAENPEAGGVEQIQLHAVDPNTSINITVPLADSEDPDEQASRQMFDTFPPGLQRALESGKLDEVNKVLAKMSVEEAEEIVAKLGEGGMLSLEEGVIDATTDEGKKVMEQIEKTGQLPGQIPGEEEVKVILEEPSVDQVD</sequence>
<reference evidence="10" key="1">
    <citation type="journal article" date="2020" name="Stud. Mycol.">
        <title>101 Dothideomycetes genomes: a test case for predicting lifestyles and emergence of pathogens.</title>
        <authorList>
            <person name="Haridas S."/>
            <person name="Albert R."/>
            <person name="Binder M."/>
            <person name="Bloem J."/>
            <person name="Labutti K."/>
            <person name="Salamov A."/>
            <person name="Andreopoulos B."/>
            <person name="Baker S."/>
            <person name="Barry K."/>
            <person name="Bills G."/>
            <person name="Bluhm B."/>
            <person name="Cannon C."/>
            <person name="Castanera R."/>
            <person name="Culley D."/>
            <person name="Daum C."/>
            <person name="Ezra D."/>
            <person name="Gonzalez J."/>
            <person name="Henrissat B."/>
            <person name="Kuo A."/>
            <person name="Liang C."/>
            <person name="Lipzen A."/>
            <person name="Lutzoni F."/>
            <person name="Magnuson J."/>
            <person name="Mondo S."/>
            <person name="Nolan M."/>
            <person name="Ohm R."/>
            <person name="Pangilinan J."/>
            <person name="Park H.-J."/>
            <person name="Ramirez L."/>
            <person name="Alfaro M."/>
            <person name="Sun H."/>
            <person name="Tritt A."/>
            <person name="Yoshinaga Y."/>
            <person name="Zwiers L.-H."/>
            <person name="Turgeon B."/>
            <person name="Goodwin S."/>
            <person name="Spatafora J."/>
            <person name="Crous P."/>
            <person name="Grigoriev I."/>
        </authorList>
    </citation>
    <scope>NUCLEOTIDE SEQUENCE</scope>
    <source>
        <strain evidence="10">CBS 279.74</strain>
    </source>
</reference>
<dbReference type="EMBL" id="MU005764">
    <property type="protein sequence ID" value="KAF2715447.1"/>
    <property type="molecule type" value="Genomic_DNA"/>
</dbReference>
<dbReference type="FunFam" id="1.20.58.610:FF:000002">
    <property type="entry name" value="Hsp90 co-chaperone Cdc37, putative"/>
    <property type="match status" value="1"/>
</dbReference>
<dbReference type="OrthoDB" id="440202at2759"/>
<evidence type="ECO:0000313" key="11">
    <source>
        <dbReference type="Proteomes" id="UP000799428"/>
    </source>
</evidence>
<dbReference type="GO" id="GO:0051082">
    <property type="term" value="F:unfolded protein binding"/>
    <property type="evidence" value="ECO:0007669"/>
    <property type="project" value="TreeGrafter"/>
</dbReference>
<gene>
    <name evidence="10" type="ORF">K504DRAFT_366611</name>
</gene>
<dbReference type="GO" id="GO:0031072">
    <property type="term" value="F:heat shock protein binding"/>
    <property type="evidence" value="ECO:0007669"/>
    <property type="project" value="TreeGrafter"/>
</dbReference>
<dbReference type="InterPro" id="IPR013874">
    <property type="entry name" value="Cdc37_Hsp90-bd"/>
</dbReference>
<evidence type="ECO:0000256" key="5">
    <source>
        <dbReference type="ARBA" id="ARBA00031396"/>
    </source>
</evidence>
<protein>
    <recommendedName>
        <fullName evidence="5">Hsp90 chaperone protein kinase-targeting subunit</fullName>
    </recommendedName>
</protein>
<dbReference type="Pfam" id="PF08564">
    <property type="entry name" value="CDC37_C"/>
    <property type="match status" value="1"/>
</dbReference>
<dbReference type="SMART" id="SM01069">
    <property type="entry name" value="CDC37_C"/>
    <property type="match status" value="1"/>
</dbReference>
<evidence type="ECO:0000259" key="8">
    <source>
        <dbReference type="SMART" id="SM01070"/>
    </source>
</evidence>
<dbReference type="Gene3D" id="1.20.58.610">
    <property type="entry name" value="Cdc37, Hsp90 binding domain"/>
    <property type="match status" value="1"/>
</dbReference>
<evidence type="ECO:0000259" key="9">
    <source>
        <dbReference type="SMART" id="SM01071"/>
    </source>
</evidence>
<dbReference type="GO" id="GO:0050821">
    <property type="term" value="P:protein stabilization"/>
    <property type="evidence" value="ECO:0007669"/>
    <property type="project" value="TreeGrafter"/>
</dbReference>
<dbReference type="PANTHER" id="PTHR12800">
    <property type="entry name" value="CDC37-RELATED"/>
    <property type="match status" value="1"/>
</dbReference>
<feature type="domain" description="Cdc37 Hsp90 binding" evidence="8">
    <location>
        <begin position="213"/>
        <end position="395"/>
    </location>
</feature>
<dbReference type="InterPro" id="IPR038189">
    <property type="entry name" value="Cdc37_Hsp90-bd_sf"/>
</dbReference>
<dbReference type="Pfam" id="PF08565">
    <property type="entry name" value="CDC37_M"/>
    <property type="match status" value="1"/>
</dbReference>
<evidence type="ECO:0000256" key="6">
    <source>
        <dbReference type="SAM" id="MobiDB-lite"/>
    </source>
</evidence>
<dbReference type="Pfam" id="PF03234">
    <property type="entry name" value="CDC37_N"/>
    <property type="match status" value="1"/>
</dbReference>
<feature type="region of interest" description="Disordered" evidence="6">
    <location>
        <begin position="191"/>
        <end position="268"/>
    </location>
</feature>
<feature type="domain" description="Cdc37 N-terminal" evidence="9">
    <location>
        <begin position="2"/>
        <end position="200"/>
    </location>
</feature>
<evidence type="ECO:0000256" key="3">
    <source>
        <dbReference type="ARBA" id="ARBA00022490"/>
    </source>
</evidence>
<dbReference type="GO" id="GO:0006457">
    <property type="term" value="P:protein folding"/>
    <property type="evidence" value="ECO:0007669"/>
    <property type="project" value="TreeGrafter"/>
</dbReference>
<evidence type="ECO:0000259" key="7">
    <source>
        <dbReference type="SMART" id="SM01069"/>
    </source>
</evidence>
<feature type="compositionally biased region" description="Low complexity" evidence="6">
    <location>
        <begin position="208"/>
        <end position="228"/>
    </location>
</feature>
<dbReference type="GO" id="GO:0051087">
    <property type="term" value="F:protein-folding chaperone binding"/>
    <property type="evidence" value="ECO:0007669"/>
    <property type="project" value="TreeGrafter"/>
</dbReference>
<keyword evidence="4" id="KW-0143">Chaperone</keyword>
<evidence type="ECO:0000256" key="2">
    <source>
        <dbReference type="ARBA" id="ARBA00006222"/>
    </source>
</evidence>
<dbReference type="SUPFAM" id="SSF101391">
    <property type="entry name" value="Hsp90 co-chaperone CDC37"/>
    <property type="match status" value="1"/>
</dbReference>
<feature type="compositionally biased region" description="Basic and acidic residues" evidence="6">
    <location>
        <begin position="191"/>
        <end position="207"/>
    </location>
</feature>
<keyword evidence="11" id="KW-1185">Reference proteome</keyword>
<dbReference type="GO" id="GO:0019901">
    <property type="term" value="F:protein kinase binding"/>
    <property type="evidence" value="ECO:0007669"/>
    <property type="project" value="InterPro"/>
</dbReference>
<feature type="region of interest" description="Disordered" evidence="6">
    <location>
        <begin position="103"/>
        <end position="126"/>
    </location>
</feature>
<proteinExistence type="inferred from homology"/>
<keyword evidence="3" id="KW-0963">Cytoplasm</keyword>
<evidence type="ECO:0000313" key="10">
    <source>
        <dbReference type="EMBL" id="KAF2715447.1"/>
    </source>
</evidence>
<accession>A0A6G1KSZ7</accession>
<dbReference type="InterPro" id="IPR004918">
    <property type="entry name" value="Cdc37"/>
</dbReference>
<evidence type="ECO:0000256" key="4">
    <source>
        <dbReference type="ARBA" id="ARBA00023186"/>
    </source>
</evidence>